<dbReference type="SMART" id="SM00389">
    <property type="entry name" value="HOX"/>
    <property type="match status" value="1"/>
</dbReference>
<evidence type="ECO:0000256" key="6">
    <source>
        <dbReference type="PROSITE-ProRule" id="PRU00108"/>
    </source>
</evidence>
<comment type="similarity">
    <text evidence="2">Belongs to the Caudal homeobox family.</text>
</comment>
<evidence type="ECO:0000256" key="7">
    <source>
        <dbReference type="RuleBase" id="RU000682"/>
    </source>
</evidence>
<feature type="region of interest" description="Disordered" evidence="8">
    <location>
        <begin position="120"/>
        <end position="146"/>
    </location>
</feature>
<dbReference type="SUPFAM" id="SSF46689">
    <property type="entry name" value="Homeodomain-like"/>
    <property type="match status" value="1"/>
</dbReference>
<evidence type="ECO:0000256" key="4">
    <source>
        <dbReference type="ARBA" id="ARBA00023155"/>
    </source>
</evidence>
<keyword evidence="11" id="KW-1185">Reference proteome</keyword>
<dbReference type="Gene3D" id="1.10.10.60">
    <property type="entry name" value="Homeodomain-like"/>
    <property type="match status" value="1"/>
</dbReference>
<dbReference type="GO" id="GO:0000981">
    <property type="term" value="F:DNA-binding transcription factor activity, RNA polymerase II-specific"/>
    <property type="evidence" value="ECO:0007669"/>
    <property type="project" value="InterPro"/>
</dbReference>
<accession>A0AAE1UR05</accession>
<keyword evidence="3 6" id="KW-0238">DNA-binding</keyword>
<dbReference type="GO" id="GO:0000977">
    <property type="term" value="F:RNA polymerase II transcription regulatory region sequence-specific DNA binding"/>
    <property type="evidence" value="ECO:0007669"/>
    <property type="project" value="TreeGrafter"/>
</dbReference>
<dbReference type="Proteomes" id="UP001291623">
    <property type="component" value="Unassembled WGS sequence"/>
</dbReference>
<feature type="DNA-binding region" description="Homeobox" evidence="6">
    <location>
        <begin position="499"/>
        <end position="558"/>
    </location>
</feature>
<feature type="region of interest" description="Disordered" evidence="8">
    <location>
        <begin position="36"/>
        <end position="78"/>
    </location>
</feature>
<evidence type="ECO:0000256" key="3">
    <source>
        <dbReference type="ARBA" id="ARBA00023125"/>
    </source>
</evidence>
<dbReference type="InterPro" id="IPR047152">
    <property type="entry name" value="Caudal_homeobox"/>
</dbReference>
<comment type="subcellular location">
    <subcellularLocation>
        <location evidence="1 6 7">Nucleus</location>
    </subcellularLocation>
</comment>
<name>A0AAE1UR05_9SOLA</name>
<evidence type="ECO:0000259" key="9">
    <source>
        <dbReference type="PROSITE" id="PS50071"/>
    </source>
</evidence>
<dbReference type="EMBL" id="JAVYJV010000097">
    <property type="protein sequence ID" value="KAK4336746.1"/>
    <property type="molecule type" value="Genomic_DNA"/>
</dbReference>
<organism evidence="10 11">
    <name type="scientific">Anisodus tanguticus</name>
    <dbReference type="NCBI Taxonomy" id="243964"/>
    <lineage>
        <taxon>Eukaryota</taxon>
        <taxon>Viridiplantae</taxon>
        <taxon>Streptophyta</taxon>
        <taxon>Embryophyta</taxon>
        <taxon>Tracheophyta</taxon>
        <taxon>Spermatophyta</taxon>
        <taxon>Magnoliopsida</taxon>
        <taxon>eudicotyledons</taxon>
        <taxon>Gunneridae</taxon>
        <taxon>Pentapetalae</taxon>
        <taxon>asterids</taxon>
        <taxon>lamiids</taxon>
        <taxon>Solanales</taxon>
        <taxon>Solanaceae</taxon>
        <taxon>Solanoideae</taxon>
        <taxon>Hyoscyameae</taxon>
        <taxon>Anisodus</taxon>
    </lineage>
</organism>
<feature type="compositionally biased region" description="Low complexity" evidence="8">
    <location>
        <begin position="296"/>
        <end position="305"/>
    </location>
</feature>
<dbReference type="PROSITE" id="PS50071">
    <property type="entry name" value="HOMEOBOX_2"/>
    <property type="match status" value="1"/>
</dbReference>
<dbReference type="PROSITE" id="PS00027">
    <property type="entry name" value="HOMEOBOX_1"/>
    <property type="match status" value="1"/>
</dbReference>
<evidence type="ECO:0000313" key="10">
    <source>
        <dbReference type="EMBL" id="KAK4336746.1"/>
    </source>
</evidence>
<sequence>MNSISPSYLHPIGGSSNSVAHFNSINSINSHNHSAHNSLPAFPSSSNSINLQQPSFGQNQYTSLNHHNNHSSSDFSSNSFQLNLPSPFDEECYSSTQRFQHNSLGINHSSSNLKSYSLMPNESCNSSGDSSLSSSSPVSIASSSPEAKFNFYPNSNPNYMNYINQNCSFNNLTRSQYEEDDYIIRDDEEDDLSVSHYDIKYTPNGIGYEPLPGKTRTRDKYRVVYTENQRTELENEYSLNKYISIGLKFQVLFKMFLHANSISTMNSISPSYLHPIGGPSNPVAHHFNSHHHATHHNSSSFTSSSFPLNLQQPSFDQNQFSNIHHHNNHSSSAFSSNSFQLNLPSPFDKESYPPSHHLQHNSLGINQSNCNLNSHSLMPNESCNSSGGSSLSSSSPISTTSSSPEAKFNFLPNNQSNYLNYLNQNCSFPNSTPSHLQNGSNLNLQQFNSFNNLTRSQYEEDDFMMRDDEEDDLSVSHYDIKYMHYGPGSEPLPGKTRTRDKYRIVYTENQRTELENEYLLNKYISIGRKSEIAKKLQLSERQIKIWFQNRRAKDRKQQTKKHQDI</sequence>
<dbReference type="CDD" id="cd00086">
    <property type="entry name" value="homeodomain"/>
    <property type="match status" value="1"/>
</dbReference>
<evidence type="ECO:0000256" key="8">
    <source>
        <dbReference type="SAM" id="MobiDB-lite"/>
    </source>
</evidence>
<comment type="caution">
    <text evidence="10">The sequence shown here is derived from an EMBL/GenBank/DDBJ whole genome shotgun (WGS) entry which is preliminary data.</text>
</comment>
<keyword evidence="5 6" id="KW-0539">Nucleus</keyword>
<dbReference type="AlphaFoldDB" id="A0AAE1UR05"/>
<dbReference type="PANTHER" id="PTHR24332:SF9">
    <property type="entry name" value="HOMEOTIC PROTEIN CAUDAL"/>
    <property type="match status" value="1"/>
</dbReference>
<dbReference type="GO" id="GO:0009948">
    <property type="term" value="P:anterior/posterior axis specification"/>
    <property type="evidence" value="ECO:0007669"/>
    <property type="project" value="TreeGrafter"/>
</dbReference>
<feature type="compositionally biased region" description="Low complexity" evidence="8">
    <location>
        <begin position="123"/>
        <end position="144"/>
    </location>
</feature>
<feature type="domain" description="Homeobox" evidence="9">
    <location>
        <begin position="497"/>
        <end position="557"/>
    </location>
</feature>
<evidence type="ECO:0000256" key="5">
    <source>
        <dbReference type="ARBA" id="ARBA00023242"/>
    </source>
</evidence>
<dbReference type="GO" id="GO:0030154">
    <property type="term" value="P:cell differentiation"/>
    <property type="evidence" value="ECO:0007669"/>
    <property type="project" value="TreeGrafter"/>
</dbReference>
<dbReference type="PANTHER" id="PTHR24332">
    <property type="entry name" value="HOMEOBOX PROTEIN CDX"/>
    <property type="match status" value="1"/>
</dbReference>
<feature type="compositionally biased region" description="Low complexity" evidence="8">
    <location>
        <begin position="385"/>
        <end position="404"/>
    </location>
</feature>
<reference evidence="10" key="1">
    <citation type="submission" date="2023-12" db="EMBL/GenBank/DDBJ databases">
        <title>Genome assembly of Anisodus tanguticus.</title>
        <authorList>
            <person name="Wang Y.-J."/>
        </authorList>
    </citation>
    <scope>NUCLEOTIDE SEQUENCE</scope>
    <source>
        <strain evidence="10">KB-2021</strain>
        <tissue evidence="10">Leaf</tissue>
    </source>
</reference>
<evidence type="ECO:0000256" key="1">
    <source>
        <dbReference type="ARBA" id="ARBA00004123"/>
    </source>
</evidence>
<proteinExistence type="inferred from homology"/>
<dbReference type="InterPro" id="IPR001356">
    <property type="entry name" value="HD"/>
</dbReference>
<dbReference type="PRINTS" id="PR00024">
    <property type="entry name" value="HOMEOBOX"/>
</dbReference>
<gene>
    <name evidence="10" type="ORF">RND71_043677</name>
</gene>
<feature type="compositionally biased region" description="Polar residues" evidence="8">
    <location>
        <begin position="43"/>
        <end position="62"/>
    </location>
</feature>
<evidence type="ECO:0000256" key="2">
    <source>
        <dbReference type="ARBA" id="ARBA00010341"/>
    </source>
</evidence>
<feature type="region of interest" description="Disordered" evidence="8">
    <location>
        <begin position="283"/>
        <end position="305"/>
    </location>
</feature>
<keyword evidence="4 6" id="KW-0371">Homeobox</keyword>
<dbReference type="InterPro" id="IPR020479">
    <property type="entry name" value="HD_metazoa"/>
</dbReference>
<feature type="region of interest" description="Disordered" evidence="8">
    <location>
        <begin position="381"/>
        <end position="409"/>
    </location>
</feature>
<feature type="compositionally biased region" description="Low complexity" evidence="8">
    <location>
        <begin position="63"/>
        <end position="78"/>
    </location>
</feature>
<dbReference type="InterPro" id="IPR009057">
    <property type="entry name" value="Homeodomain-like_sf"/>
</dbReference>
<evidence type="ECO:0000313" key="11">
    <source>
        <dbReference type="Proteomes" id="UP001291623"/>
    </source>
</evidence>
<dbReference type="Pfam" id="PF00046">
    <property type="entry name" value="Homeodomain"/>
    <property type="match status" value="1"/>
</dbReference>
<protein>
    <recommendedName>
        <fullName evidence="9">Homeobox domain-containing protein</fullName>
    </recommendedName>
</protein>
<dbReference type="GO" id="GO:0005634">
    <property type="term" value="C:nucleus"/>
    <property type="evidence" value="ECO:0007669"/>
    <property type="project" value="UniProtKB-SubCell"/>
</dbReference>
<dbReference type="InterPro" id="IPR017970">
    <property type="entry name" value="Homeobox_CS"/>
</dbReference>